<dbReference type="Gene3D" id="3.90.1480.20">
    <property type="entry name" value="Glycosyl transferase family 29"/>
    <property type="match status" value="1"/>
</dbReference>
<reference evidence="9" key="1">
    <citation type="submission" date="2021-08" db="EMBL/GenBank/DDBJ databases">
        <authorList>
            <person name="Zhang H."/>
            <person name="Xu M."/>
            <person name="Yu Z."/>
            <person name="Yang L."/>
            <person name="Cai Y."/>
        </authorList>
    </citation>
    <scope>NUCLEOTIDE SEQUENCE</scope>
    <source>
        <strain evidence="9">CHL1</strain>
    </source>
</reference>
<dbReference type="Proteomes" id="UP000825701">
    <property type="component" value="Chromosome"/>
</dbReference>
<name>A0A9E6RCP4_9HYPH</name>
<evidence type="ECO:0000256" key="8">
    <source>
        <dbReference type="ARBA" id="ARBA00023180"/>
    </source>
</evidence>
<comment type="subcellular location">
    <subcellularLocation>
        <location evidence="2">Endomembrane system</location>
    </subcellularLocation>
    <subcellularLocation>
        <location evidence="1">Membrane</location>
        <topology evidence="1">Single-pass membrane protein</topology>
    </subcellularLocation>
</comment>
<evidence type="ECO:0000256" key="1">
    <source>
        <dbReference type="ARBA" id="ARBA00004167"/>
    </source>
</evidence>
<dbReference type="KEGG" id="cmet:K6K41_11205"/>
<evidence type="ECO:0000256" key="3">
    <source>
        <dbReference type="ARBA" id="ARBA00022676"/>
    </source>
</evidence>
<evidence type="ECO:0000256" key="6">
    <source>
        <dbReference type="ARBA" id="ARBA00022989"/>
    </source>
</evidence>
<dbReference type="EMBL" id="CP081869">
    <property type="protein sequence ID" value="QZO01857.1"/>
    <property type="molecule type" value="Genomic_DNA"/>
</dbReference>
<keyword evidence="10" id="KW-1185">Reference proteome</keyword>
<gene>
    <name evidence="9" type="ORF">K6K41_11205</name>
</gene>
<evidence type="ECO:0000256" key="2">
    <source>
        <dbReference type="ARBA" id="ARBA00004308"/>
    </source>
</evidence>
<evidence type="ECO:0000313" key="10">
    <source>
        <dbReference type="Proteomes" id="UP000825701"/>
    </source>
</evidence>
<accession>A0A9E6RCP4</accession>
<evidence type="ECO:0000256" key="7">
    <source>
        <dbReference type="ARBA" id="ARBA00023136"/>
    </source>
</evidence>
<keyword evidence="3" id="KW-0328">Glycosyltransferase</keyword>
<keyword evidence="4" id="KW-0808">Transferase</keyword>
<evidence type="ECO:0000313" key="9">
    <source>
        <dbReference type="EMBL" id="QZO01857.1"/>
    </source>
</evidence>
<keyword evidence="8" id="KW-0325">Glycoprotein</keyword>
<dbReference type="Pfam" id="PF00777">
    <property type="entry name" value="Glyco_transf_29"/>
    <property type="match status" value="1"/>
</dbReference>
<proteinExistence type="predicted"/>
<dbReference type="RefSeq" id="WP_261405202.1">
    <property type="nucleotide sequence ID" value="NZ_CP081869.1"/>
</dbReference>
<dbReference type="AlphaFoldDB" id="A0A9E6RCP4"/>
<dbReference type="InterPro" id="IPR038578">
    <property type="entry name" value="GT29-like_sf"/>
</dbReference>
<keyword evidence="7" id="KW-0472">Membrane</keyword>
<dbReference type="GO" id="GO:0008373">
    <property type="term" value="F:sialyltransferase activity"/>
    <property type="evidence" value="ECO:0007669"/>
    <property type="project" value="InterPro"/>
</dbReference>
<dbReference type="InterPro" id="IPR001675">
    <property type="entry name" value="Glyco_trans_29"/>
</dbReference>
<protein>
    <submittedName>
        <fullName evidence="9">Glycosyltransferase family 29 protein</fullName>
    </submittedName>
</protein>
<evidence type="ECO:0000256" key="4">
    <source>
        <dbReference type="ARBA" id="ARBA00022679"/>
    </source>
</evidence>
<dbReference type="GO" id="GO:0012505">
    <property type="term" value="C:endomembrane system"/>
    <property type="evidence" value="ECO:0007669"/>
    <property type="project" value="UniProtKB-SubCell"/>
</dbReference>
<keyword evidence="6" id="KW-1133">Transmembrane helix</keyword>
<organism evidence="9 10">
    <name type="scientific">Chenggangzhangella methanolivorans</name>
    <dbReference type="NCBI Taxonomy" id="1437009"/>
    <lineage>
        <taxon>Bacteria</taxon>
        <taxon>Pseudomonadati</taxon>
        <taxon>Pseudomonadota</taxon>
        <taxon>Alphaproteobacteria</taxon>
        <taxon>Hyphomicrobiales</taxon>
        <taxon>Methylopilaceae</taxon>
        <taxon>Chenggangzhangella</taxon>
    </lineage>
</organism>
<sequence length="293" mass="31644">MRARIAAARRVGLPEPDLARLIDELADESNGKAAIGQRLSAVVYMTGASDLTARLLERFPALAGRAESDAVTARLLLDLAPSSLSAEAAGAARLVAEAEADSAAFWGDLAASARRVAVVGNSPCDIGRGLGPEIDDHDVALRFNGAPEDGTYAADYGARCDVKMMAPRYWNDWATRTRAPVILVRQMQAVSEDCAFLRLMRSVGKRVAFTPSRINMALHRELGRLPSSGLIALATMKDARGSLANVRCYGFSLVDQLGASPETHYYDAEHPAGRHEWRSERALFDRWFADAGS</sequence>
<dbReference type="GO" id="GO:0016020">
    <property type="term" value="C:membrane"/>
    <property type="evidence" value="ECO:0007669"/>
    <property type="project" value="UniProtKB-SubCell"/>
</dbReference>
<keyword evidence="5" id="KW-0812">Transmembrane</keyword>
<evidence type="ECO:0000256" key="5">
    <source>
        <dbReference type="ARBA" id="ARBA00022692"/>
    </source>
</evidence>